<comment type="similarity">
    <text evidence="2">Belongs to the OB-RGRP/VPS55 family.</text>
</comment>
<dbReference type="PANTHER" id="PTHR12050">
    <property type="entry name" value="LEPTIN RECEPTOR-RELATED"/>
    <property type="match status" value="1"/>
</dbReference>
<evidence type="ECO:0000256" key="4">
    <source>
        <dbReference type="ARBA" id="ARBA00022989"/>
    </source>
</evidence>
<dbReference type="Pfam" id="PF04133">
    <property type="entry name" value="Vps55"/>
    <property type="match status" value="1"/>
</dbReference>
<evidence type="ECO:0000313" key="8">
    <source>
        <dbReference type="Proteomes" id="UP000094112"/>
    </source>
</evidence>
<feature type="transmembrane region" description="Helical" evidence="6">
    <location>
        <begin position="6"/>
        <end position="27"/>
    </location>
</feature>
<name>A0A1E3P4Z4_WICAA</name>
<evidence type="ECO:0000256" key="1">
    <source>
        <dbReference type="ARBA" id="ARBA00004141"/>
    </source>
</evidence>
<dbReference type="GO" id="GO:0005770">
    <property type="term" value="C:late endosome"/>
    <property type="evidence" value="ECO:0007669"/>
    <property type="project" value="EnsemblFungi"/>
</dbReference>
<dbReference type="GO" id="GO:0034424">
    <property type="term" value="C:Vps55/Vps68 complex"/>
    <property type="evidence" value="ECO:0007669"/>
    <property type="project" value="EnsemblFungi"/>
</dbReference>
<accession>A0A1E3P4Z4</accession>
<reference evidence="7 8" key="1">
    <citation type="journal article" date="2016" name="Proc. Natl. Acad. Sci. U.S.A.">
        <title>Comparative genomics of biotechnologically important yeasts.</title>
        <authorList>
            <person name="Riley R."/>
            <person name="Haridas S."/>
            <person name="Wolfe K.H."/>
            <person name="Lopes M.R."/>
            <person name="Hittinger C.T."/>
            <person name="Goeker M."/>
            <person name="Salamov A.A."/>
            <person name="Wisecaver J.H."/>
            <person name="Long T.M."/>
            <person name="Calvey C.H."/>
            <person name="Aerts A.L."/>
            <person name="Barry K.W."/>
            <person name="Choi C."/>
            <person name="Clum A."/>
            <person name="Coughlan A.Y."/>
            <person name="Deshpande S."/>
            <person name="Douglass A.P."/>
            <person name="Hanson S.J."/>
            <person name="Klenk H.-P."/>
            <person name="LaButti K.M."/>
            <person name="Lapidus A."/>
            <person name="Lindquist E.A."/>
            <person name="Lipzen A.M."/>
            <person name="Meier-Kolthoff J.P."/>
            <person name="Ohm R.A."/>
            <person name="Otillar R.P."/>
            <person name="Pangilinan J.L."/>
            <person name="Peng Y."/>
            <person name="Rokas A."/>
            <person name="Rosa C.A."/>
            <person name="Scheuner C."/>
            <person name="Sibirny A.A."/>
            <person name="Slot J.C."/>
            <person name="Stielow J.B."/>
            <person name="Sun H."/>
            <person name="Kurtzman C.P."/>
            <person name="Blackwell M."/>
            <person name="Grigoriev I.V."/>
            <person name="Jeffries T.W."/>
        </authorList>
    </citation>
    <scope>NUCLEOTIDE SEQUENCE [LARGE SCALE GENOMIC DNA]</scope>
    <source>
        <strain evidence="8">ATCC 58044 / CBS 1984 / NCYC 433 / NRRL Y-366-8</strain>
    </source>
</reference>
<evidence type="ECO:0000256" key="6">
    <source>
        <dbReference type="SAM" id="Phobius"/>
    </source>
</evidence>
<dbReference type="PANTHER" id="PTHR12050:SF0">
    <property type="entry name" value="RH04491P"/>
    <property type="match status" value="1"/>
</dbReference>
<comment type="subcellular location">
    <subcellularLocation>
        <location evidence="1">Membrane</location>
        <topology evidence="1">Multi-pass membrane protein</topology>
    </subcellularLocation>
</comment>
<evidence type="ECO:0008006" key="9">
    <source>
        <dbReference type="Google" id="ProtNLM"/>
    </source>
</evidence>
<evidence type="ECO:0000256" key="2">
    <source>
        <dbReference type="ARBA" id="ARBA00005645"/>
    </source>
</evidence>
<dbReference type="AlphaFoldDB" id="A0A1E3P4Z4"/>
<feature type="transmembrane region" description="Helical" evidence="6">
    <location>
        <begin position="100"/>
        <end position="122"/>
    </location>
</feature>
<keyword evidence="3 6" id="KW-0812">Transmembrane</keyword>
<dbReference type="EMBL" id="KV454210">
    <property type="protein sequence ID" value="ODQ59917.1"/>
    <property type="molecule type" value="Genomic_DNA"/>
</dbReference>
<proteinExistence type="inferred from homology"/>
<evidence type="ECO:0000256" key="5">
    <source>
        <dbReference type="ARBA" id="ARBA00023136"/>
    </source>
</evidence>
<keyword evidence="8" id="KW-1185">Reference proteome</keyword>
<keyword evidence="4 6" id="KW-1133">Transmembrane helix</keyword>
<keyword evidence="5 6" id="KW-0472">Membrane</keyword>
<dbReference type="InterPro" id="IPR007262">
    <property type="entry name" value="Vps55/LEPROT"/>
</dbReference>
<feature type="transmembrane region" description="Helical" evidence="6">
    <location>
        <begin position="71"/>
        <end position="93"/>
    </location>
</feature>
<protein>
    <recommendedName>
        <fullName evidence="9">Vacuolar protein sorting-associated protein 55</fullName>
    </recommendedName>
</protein>
<organism evidence="7 8">
    <name type="scientific">Wickerhamomyces anomalus (strain ATCC 58044 / CBS 1984 / NCYC 433 / NRRL Y-366-8)</name>
    <name type="common">Yeast</name>
    <name type="synonym">Hansenula anomala</name>
    <dbReference type="NCBI Taxonomy" id="683960"/>
    <lineage>
        <taxon>Eukaryota</taxon>
        <taxon>Fungi</taxon>
        <taxon>Dikarya</taxon>
        <taxon>Ascomycota</taxon>
        <taxon>Saccharomycotina</taxon>
        <taxon>Saccharomycetes</taxon>
        <taxon>Phaffomycetales</taxon>
        <taxon>Wickerhamomycetaceae</taxon>
        <taxon>Wickerhamomyces</taxon>
    </lineage>
</organism>
<dbReference type="Proteomes" id="UP000094112">
    <property type="component" value="Unassembled WGS sequence"/>
</dbReference>
<sequence>MQVAPLTKIIFLAGFLAAGFLLIILSCALWNNWYPLYVVGIFLAAPIPNAIFSRTEFDDFMSDSSSATNDFAKFLTGTLVLSGLALPIVLYHVRLVVLPATVMSMTGGLIVYTSIIVFGMFFHENEEEY</sequence>
<evidence type="ECO:0000313" key="7">
    <source>
        <dbReference type="EMBL" id="ODQ59917.1"/>
    </source>
</evidence>
<dbReference type="GO" id="GO:0032511">
    <property type="term" value="P:late endosome to vacuole transport via multivesicular body sorting pathway"/>
    <property type="evidence" value="ECO:0007669"/>
    <property type="project" value="EnsemblFungi"/>
</dbReference>
<dbReference type="GeneID" id="30198949"/>
<dbReference type="RefSeq" id="XP_019039124.1">
    <property type="nucleotide sequence ID" value="XM_019181703.1"/>
</dbReference>
<gene>
    <name evidence="7" type="ORF">WICANDRAFT_30225</name>
</gene>
<dbReference type="STRING" id="683960.A0A1E3P4Z4"/>
<feature type="transmembrane region" description="Helical" evidence="6">
    <location>
        <begin position="34"/>
        <end position="51"/>
    </location>
</feature>
<dbReference type="OrthoDB" id="14246at2759"/>
<evidence type="ECO:0000256" key="3">
    <source>
        <dbReference type="ARBA" id="ARBA00022692"/>
    </source>
</evidence>